<protein>
    <recommendedName>
        <fullName evidence="4">DUF998 domain-containing protein</fullName>
    </recommendedName>
</protein>
<proteinExistence type="predicted"/>
<evidence type="ECO:0000313" key="2">
    <source>
        <dbReference type="EMBL" id="SUI51405.1"/>
    </source>
</evidence>
<feature type="transmembrane region" description="Helical" evidence="1">
    <location>
        <begin position="192"/>
        <end position="216"/>
    </location>
</feature>
<accession>A0A379YWS6</accession>
<dbReference type="AlphaFoldDB" id="A0A379YWS6"/>
<dbReference type="RefSeq" id="WP_115389145.1">
    <property type="nucleotide sequence ID" value="NZ_AP024614.1"/>
</dbReference>
<name>A0A379YWS6_9GAMM</name>
<keyword evidence="1" id="KW-1133">Transmembrane helix</keyword>
<evidence type="ECO:0000313" key="3">
    <source>
        <dbReference type="Proteomes" id="UP000254069"/>
    </source>
</evidence>
<reference evidence="2 3" key="1">
    <citation type="submission" date="2018-06" db="EMBL/GenBank/DDBJ databases">
        <authorList>
            <consortium name="Pathogen Informatics"/>
            <person name="Doyle S."/>
        </authorList>
    </citation>
    <scope>NUCLEOTIDE SEQUENCE [LARGE SCALE GENOMIC DNA]</scope>
    <source>
        <strain evidence="2 3">NCTC10738</strain>
    </source>
</reference>
<feature type="transmembrane region" description="Helical" evidence="1">
    <location>
        <begin position="93"/>
        <end position="113"/>
    </location>
</feature>
<feature type="transmembrane region" description="Helical" evidence="1">
    <location>
        <begin position="151"/>
        <end position="172"/>
    </location>
</feature>
<feature type="transmembrane region" description="Helical" evidence="1">
    <location>
        <begin position="64"/>
        <end position="86"/>
    </location>
</feature>
<gene>
    <name evidence="2" type="ORF">NCTC10738_00636</name>
</gene>
<organism evidence="2 3">
    <name type="scientific">Shewanella algae</name>
    <dbReference type="NCBI Taxonomy" id="38313"/>
    <lineage>
        <taxon>Bacteria</taxon>
        <taxon>Pseudomonadati</taxon>
        <taxon>Pseudomonadota</taxon>
        <taxon>Gammaproteobacteria</taxon>
        <taxon>Alteromonadales</taxon>
        <taxon>Shewanellaceae</taxon>
        <taxon>Shewanella</taxon>
    </lineage>
</organism>
<evidence type="ECO:0000256" key="1">
    <source>
        <dbReference type="SAM" id="Phobius"/>
    </source>
</evidence>
<dbReference type="Proteomes" id="UP000254069">
    <property type="component" value="Unassembled WGS sequence"/>
</dbReference>
<dbReference type="EMBL" id="UGYO01000001">
    <property type="protein sequence ID" value="SUI51405.1"/>
    <property type="molecule type" value="Genomic_DNA"/>
</dbReference>
<keyword evidence="3" id="KW-1185">Reference proteome</keyword>
<feature type="transmembrane region" description="Helical" evidence="1">
    <location>
        <begin position="119"/>
        <end position="144"/>
    </location>
</feature>
<keyword evidence="1" id="KW-0472">Membrane</keyword>
<evidence type="ECO:0008006" key="4">
    <source>
        <dbReference type="Google" id="ProtNLM"/>
    </source>
</evidence>
<keyword evidence="1" id="KW-0812">Transmembrane</keyword>
<feature type="transmembrane region" description="Helical" evidence="1">
    <location>
        <begin position="15"/>
        <end position="39"/>
    </location>
</feature>
<sequence length="224" mass="24652">MPLYEQYHKQDPQRLAFMMSLVGVSIAALGMGSSFWAAYDNLGSAIFSMRMDRLGDYLSSPLAYVYNISLLLGGACFILAMGGLWWQKHSAAAGLLSRSGIAVGLGIVALGVFPYNELFAHQLAAIFFIASTLVMFTLCCYCFVSHRALCNLPLCLFSLLGIMSAIGLLSQLQWPSMNYASCSVQTLCPSVWFMWLHSIATVFAGLSLSATVYRLWHWSQPLND</sequence>